<keyword evidence="3" id="KW-1185">Reference proteome</keyword>
<accession>A0ABT9XAL4</accession>
<name>A0ABT9XAL4_9MICC</name>
<feature type="transmembrane region" description="Helical" evidence="1">
    <location>
        <begin position="16"/>
        <end position="37"/>
    </location>
</feature>
<dbReference type="EMBL" id="JAUSTF010000013">
    <property type="protein sequence ID" value="MDQ0182570.1"/>
    <property type="molecule type" value="Genomic_DNA"/>
</dbReference>
<feature type="transmembrane region" description="Helical" evidence="1">
    <location>
        <begin position="57"/>
        <end position="83"/>
    </location>
</feature>
<reference evidence="2 3" key="1">
    <citation type="submission" date="2023-07" db="EMBL/GenBank/DDBJ databases">
        <title>Sorghum-associated microbial communities from plants grown in Nebraska, USA.</title>
        <authorList>
            <person name="Schachtman D."/>
        </authorList>
    </citation>
    <scope>NUCLEOTIDE SEQUENCE [LARGE SCALE GENOMIC DNA]</scope>
    <source>
        <strain evidence="2 3">DS1016</strain>
    </source>
</reference>
<evidence type="ECO:0000313" key="3">
    <source>
        <dbReference type="Proteomes" id="UP001230951"/>
    </source>
</evidence>
<gene>
    <name evidence="2" type="ORF">J2S93_004023</name>
</gene>
<dbReference type="Proteomes" id="UP001230951">
    <property type="component" value="Unassembled WGS sequence"/>
</dbReference>
<sequence>MGQLQWHMEGMRHARLAAVFGVIGIFSLGVVFGPLAIMQAKKAEGFGVAAQDGKILGWVGIGLFILWVLFFVAYIVLFAAIIANLPHTPYPGRTGS</sequence>
<dbReference type="RefSeq" id="WP_306973109.1">
    <property type="nucleotide sequence ID" value="NZ_JAUSTF010000013.1"/>
</dbReference>
<keyword evidence="1" id="KW-1133">Transmembrane helix</keyword>
<organism evidence="2 3">
    <name type="scientific">Arthrobacter bambusae</name>
    <dbReference type="NCBI Taxonomy" id="1338426"/>
    <lineage>
        <taxon>Bacteria</taxon>
        <taxon>Bacillati</taxon>
        <taxon>Actinomycetota</taxon>
        <taxon>Actinomycetes</taxon>
        <taxon>Micrococcales</taxon>
        <taxon>Micrococcaceae</taxon>
        <taxon>Arthrobacter</taxon>
    </lineage>
</organism>
<evidence type="ECO:0000256" key="1">
    <source>
        <dbReference type="SAM" id="Phobius"/>
    </source>
</evidence>
<proteinExistence type="predicted"/>
<keyword evidence="1" id="KW-0472">Membrane</keyword>
<evidence type="ECO:0000313" key="2">
    <source>
        <dbReference type="EMBL" id="MDQ0182570.1"/>
    </source>
</evidence>
<keyword evidence="1" id="KW-0812">Transmembrane</keyword>
<comment type="caution">
    <text evidence="2">The sequence shown here is derived from an EMBL/GenBank/DDBJ whole genome shotgun (WGS) entry which is preliminary data.</text>
</comment>
<protein>
    <submittedName>
        <fullName evidence="2">Tic20 family protein</fullName>
    </submittedName>
</protein>